<dbReference type="EMBL" id="VOIH02000003">
    <property type="protein sequence ID" value="KAF3450095.1"/>
    <property type="molecule type" value="Genomic_DNA"/>
</dbReference>
<name>A0A8K0MLQ7_9ROSA</name>
<evidence type="ECO:0000313" key="6">
    <source>
        <dbReference type="Proteomes" id="UP000796880"/>
    </source>
</evidence>
<comment type="caution">
    <text evidence="5">The sequence shown here is derived from an EMBL/GenBank/DDBJ whole genome shotgun (WGS) entry which is preliminary data.</text>
</comment>
<accession>A0A8K0MLQ7</accession>
<dbReference type="Pfam" id="PF03492">
    <property type="entry name" value="Methyltransf_7"/>
    <property type="match status" value="1"/>
</dbReference>
<keyword evidence="6" id="KW-1185">Reference proteome</keyword>
<dbReference type="Gene3D" id="1.10.1200.270">
    <property type="entry name" value="Methyltransferase, alpha-helical capping domain"/>
    <property type="match status" value="1"/>
</dbReference>
<dbReference type="GO" id="GO:0008168">
    <property type="term" value="F:methyltransferase activity"/>
    <property type="evidence" value="ECO:0007669"/>
    <property type="project" value="UniProtKB-KW"/>
</dbReference>
<evidence type="ECO:0000256" key="1">
    <source>
        <dbReference type="ARBA" id="ARBA00022603"/>
    </source>
</evidence>
<organism evidence="5 6">
    <name type="scientific">Rhamnella rubrinervis</name>
    <dbReference type="NCBI Taxonomy" id="2594499"/>
    <lineage>
        <taxon>Eukaryota</taxon>
        <taxon>Viridiplantae</taxon>
        <taxon>Streptophyta</taxon>
        <taxon>Embryophyta</taxon>
        <taxon>Tracheophyta</taxon>
        <taxon>Spermatophyta</taxon>
        <taxon>Magnoliopsida</taxon>
        <taxon>eudicotyledons</taxon>
        <taxon>Gunneridae</taxon>
        <taxon>Pentapetalae</taxon>
        <taxon>rosids</taxon>
        <taxon>fabids</taxon>
        <taxon>Rosales</taxon>
        <taxon>Rhamnaceae</taxon>
        <taxon>rhamnoid group</taxon>
        <taxon>Rhamneae</taxon>
        <taxon>Rhamnella</taxon>
    </lineage>
</organism>
<evidence type="ECO:0008006" key="7">
    <source>
        <dbReference type="Google" id="ProtNLM"/>
    </source>
</evidence>
<gene>
    <name evidence="5" type="ORF">FNV43_RR06175</name>
</gene>
<keyword evidence="1" id="KW-0489">Methyltransferase</keyword>
<keyword evidence="3" id="KW-0479">Metal-binding</keyword>
<dbReference type="GO" id="GO:0032259">
    <property type="term" value="P:methylation"/>
    <property type="evidence" value="ECO:0007669"/>
    <property type="project" value="UniProtKB-KW"/>
</dbReference>
<evidence type="ECO:0000256" key="2">
    <source>
        <dbReference type="ARBA" id="ARBA00022679"/>
    </source>
</evidence>
<dbReference type="PANTHER" id="PTHR31009">
    <property type="entry name" value="S-ADENOSYL-L-METHIONINE:CARBOXYL METHYLTRANSFERASE FAMILY PROTEIN"/>
    <property type="match status" value="1"/>
</dbReference>
<dbReference type="AlphaFoldDB" id="A0A8K0MLQ7"/>
<reference evidence="5" key="1">
    <citation type="submission" date="2020-03" db="EMBL/GenBank/DDBJ databases">
        <title>A high-quality chromosome-level genome assembly of a woody plant with both climbing and erect habits, Rhamnella rubrinervis.</title>
        <authorList>
            <person name="Lu Z."/>
            <person name="Yang Y."/>
            <person name="Zhu X."/>
            <person name="Sun Y."/>
        </authorList>
    </citation>
    <scope>NUCLEOTIDE SEQUENCE</scope>
    <source>
        <strain evidence="5">BYM</strain>
        <tissue evidence="5">Leaf</tissue>
    </source>
</reference>
<evidence type="ECO:0000256" key="3">
    <source>
        <dbReference type="ARBA" id="ARBA00022723"/>
    </source>
</evidence>
<dbReference type="SUPFAM" id="SSF53335">
    <property type="entry name" value="S-adenosyl-L-methionine-dependent methyltransferases"/>
    <property type="match status" value="1"/>
</dbReference>
<sequence length="353" mass="39244">MEPSEAYPMKGGDGLHSYAKNSTFQGEIIDVAKEFINETIAEKLDIGALDSPKTFSIADLGCSVGPNTFTAVGNIVEAVKSKYQSQSPEFHVFFNDHISNDFNMLFASLPHDKQYYAAGVPGSFYGRIFPEASLHFVHSSSSLQWLSRVPKEVMIKNSSGWNKGRIHFTNSGDEVIRAYQAQHEKDMEKFLQARALEVVHGGLMVLIFAFKPNGAHPSQCLINLALDLVGSSLMDLVKKGIVDEEKVDSFNLPIFFMSPQEVEAAVERNGCFSIVRMEILLRRVQENNNGNGSFDHQLAANMRAGLEGIIRQNFGDNIIDELFDLYNKKMAEVFTPSMAESVKGLFVALERKS</sequence>
<dbReference type="InterPro" id="IPR042086">
    <property type="entry name" value="MeTrfase_capping"/>
</dbReference>
<evidence type="ECO:0000256" key="4">
    <source>
        <dbReference type="ARBA" id="ARBA00022842"/>
    </source>
</evidence>
<proteinExistence type="predicted"/>
<dbReference type="Proteomes" id="UP000796880">
    <property type="component" value="Unassembled WGS sequence"/>
</dbReference>
<evidence type="ECO:0000313" key="5">
    <source>
        <dbReference type="EMBL" id="KAF3450095.1"/>
    </source>
</evidence>
<protein>
    <recommendedName>
        <fullName evidence="7">S-adenosylmethionine-dependent methyltransferase</fullName>
    </recommendedName>
</protein>
<dbReference type="OrthoDB" id="1523883at2759"/>
<dbReference type="GO" id="GO:0046872">
    <property type="term" value="F:metal ion binding"/>
    <property type="evidence" value="ECO:0007669"/>
    <property type="project" value="UniProtKB-KW"/>
</dbReference>
<dbReference type="InterPro" id="IPR029063">
    <property type="entry name" value="SAM-dependent_MTases_sf"/>
</dbReference>
<keyword evidence="2" id="KW-0808">Transferase</keyword>
<dbReference type="InterPro" id="IPR005299">
    <property type="entry name" value="MeTrfase_7"/>
</dbReference>
<dbReference type="Gene3D" id="3.40.50.150">
    <property type="entry name" value="Vaccinia Virus protein VP39"/>
    <property type="match status" value="1"/>
</dbReference>
<keyword evidence="4" id="KW-0460">Magnesium</keyword>